<keyword evidence="3" id="KW-1185">Reference proteome</keyword>
<gene>
    <name evidence="2" type="ORF">AQJ30_07005</name>
</gene>
<evidence type="ECO:0000313" key="2">
    <source>
        <dbReference type="EMBL" id="KUN40396.1"/>
    </source>
</evidence>
<evidence type="ECO:0000256" key="1">
    <source>
        <dbReference type="SAM" id="MobiDB-lite"/>
    </source>
</evidence>
<dbReference type="EMBL" id="LMWS01000008">
    <property type="protein sequence ID" value="KUN40396.1"/>
    <property type="molecule type" value="Genomic_DNA"/>
</dbReference>
<feature type="compositionally biased region" description="Basic and acidic residues" evidence="1">
    <location>
        <begin position="23"/>
        <end position="33"/>
    </location>
</feature>
<proteinExistence type="predicted"/>
<feature type="region of interest" description="Disordered" evidence="1">
    <location>
        <begin position="1"/>
        <end position="40"/>
    </location>
</feature>
<dbReference type="Proteomes" id="UP000053271">
    <property type="component" value="Unassembled WGS sequence"/>
</dbReference>
<comment type="caution">
    <text evidence="2">The sequence shown here is derived from an EMBL/GenBank/DDBJ whole genome shotgun (WGS) entry which is preliminary data.</text>
</comment>
<organism evidence="2 3">
    <name type="scientific">Streptomyces longwoodensis</name>
    <dbReference type="NCBI Taxonomy" id="68231"/>
    <lineage>
        <taxon>Bacteria</taxon>
        <taxon>Bacillati</taxon>
        <taxon>Actinomycetota</taxon>
        <taxon>Actinomycetes</taxon>
        <taxon>Kitasatosporales</taxon>
        <taxon>Streptomycetaceae</taxon>
        <taxon>Streptomyces</taxon>
    </lineage>
</organism>
<protein>
    <submittedName>
        <fullName evidence="2">Uncharacterized protein</fullName>
    </submittedName>
</protein>
<dbReference type="AlphaFoldDB" id="A0A101R2B4"/>
<sequence length="85" mass="8409">MPASEWAAVSAARQMSGGAETSARGEKDGESEGRLAAGSAALASGCSARRPAKAVPADCPTPINRISHGYASLGRPAGARASVIT</sequence>
<reference evidence="2 3" key="1">
    <citation type="submission" date="2015-10" db="EMBL/GenBank/DDBJ databases">
        <title>Draft genome sequence of Streptomyces longwoodensis DSM 41677, type strain for the species Streptomyces longwoodensis.</title>
        <authorList>
            <person name="Ruckert C."/>
            <person name="Winkler A."/>
            <person name="Kalinowski J."/>
            <person name="Kampfer P."/>
            <person name="Glaeser S."/>
        </authorList>
    </citation>
    <scope>NUCLEOTIDE SEQUENCE [LARGE SCALE GENOMIC DNA]</scope>
    <source>
        <strain evidence="2 3">DSM 41677</strain>
    </source>
</reference>
<accession>A0A101R2B4</accession>
<name>A0A101R2B4_9ACTN</name>
<evidence type="ECO:0000313" key="3">
    <source>
        <dbReference type="Proteomes" id="UP000053271"/>
    </source>
</evidence>